<dbReference type="AlphaFoldDB" id="A0A0F9CZE5"/>
<gene>
    <name evidence="1" type="ORF">LCGC14_2550200</name>
</gene>
<accession>A0A0F9CZE5</accession>
<feature type="non-terminal residue" evidence="1">
    <location>
        <position position="36"/>
    </location>
</feature>
<proteinExistence type="predicted"/>
<organism evidence="1">
    <name type="scientific">marine sediment metagenome</name>
    <dbReference type="NCBI Taxonomy" id="412755"/>
    <lineage>
        <taxon>unclassified sequences</taxon>
        <taxon>metagenomes</taxon>
        <taxon>ecological metagenomes</taxon>
    </lineage>
</organism>
<protein>
    <submittedName>
        <fullName evidence="1">Uncharacterized protein</fullName>
    </submittedName>
</protein>
<sequence>MKKDGPGIIQEMACSDRVPTRLDCLSIGHTIEPSTT</sequence>
<name>A0A0F9CZE5_9ZZZZ</name>
<comment type="caution">
    <text evidence="1">The sequence shown here is derived from an EMBL/GenBank/DDBJ whole genome shotgun (WGS) entry which is preliminary data.</text>
</comment>
<reference evidence="1" key="1">
    <citation type="journal article" date="2015" name="Nature">
        <title>Complex archaea that bridge the gap between prokaryotes and eukaryotes.</title>
        <authorList>
            <person name="Spang A."/>
            <person name="Saw J.H."/>
            <person name="Jorgensen S.L."/>
            <person name="Zaremba-Niedzwiedzka K."/>
            <person name="Martijn J."/>
            <person name="Lind A.E."/>
            <person name="van Eijk R."/>
            <person name="Schleper C."/>
            <person name="Guy L."/>
            <person name="Ettema T.J."/>
        </authorList>
    </citation>
    <scope>NUCLEOTIDE SEQUENCE</scope>
</reference>
<evidence type="ECO:0000313" key="1">
    <source>
        <dbReference type="EMBL" id="KKL11001.1"/>
    </source>
</evidence>
<dbReference type="EMBL" id="LAZR01041832">
    <property type="protein sequence ID" value="KKL11001.1"/>
    <property type="molecule type" value="Genomic_DNA"/>
</dbReference>